<name>A0A6B3BXN1_9ACTN</name>
<protein>
    <submittedName>
        <fullName evidence="10">S8 family peptidase</fullName>
    </submittedName>
</protein>
<evidence type="ECO:0000256" key="4">
    <source>
        <dbReference type="ARBA" id="ARBA00022825"/>
    </source>
</evidence>
<dbReference type="InterPro" id="IPR034193">
    <property type="entry name" value="PCSK9_ProteinaseK-like"/>
</dbReference>
<keyword evidence="7" id="KW-0732">Signal</keyword>
<dbReference type="RefSeq" id="WP_164317827.1">
    <property type="nucleotide sequence ID" value="NZ_JAAGLU010000022.1"/>
</dbReference>
<dbReference type="GO" id="GO:0006508">
    <property type="term" value="P:proteolysis"/>
    <property type="evidence" value="ECO:0007669"/>
    <property type="project" value="UniProtKB-KW"/>
</dbReference>
<gene>
    <name evidence="10" type="ORF">G3I71_25960</name>
</gene>
<dbReference type="EMBL" id="JAAGLU010000022">
    <property type="protein sequence ID" value="NEC89181.1"/>
    <property type="molecule type" value="Genomic_DNA"/>
</dbReference>
<dbReference type="InterPro" id="IPR010259">
    <property type="entry name" value="S8pro/Inhibitor_I9"/>
</dbReference>
<dbReference type="Pfam" id="PF00082">
    <property type="entry name" value="Peptidase_S8"/>
    <property type="match status" value="1"/>
</dbReference>
<dbReference type="PANTHER" id="PTHR43806:SF11">
    <property type="entry name" value="CEREVISIN-RELATED"/>
    <property type="match status" value="1"/>
</dbReference>
<proteinExistence type="inferred from homology"/>
<feature type="active site" description="Charge relay system" evidence="5">
    <location>
        <position position="164"/>
    </location>
</feature>
<dbReference type="SUPFAM" id="SSF54897">
    <property type="entry name" value="Protease propeptides/inhibitors"/>
    <property type="match status" value="1"/>
</dbReference>
<dbReference type="PROSITE" id="PS00138">
    <property type="entry name" value="SUBTILASE_SER"/>
    <property type="match status" value="1"/>
</dbReference>
<feature type="domain" description="Peptidase S8/S53" evidence="8">
    <location>
        <begin position="155"/>
        <end position="384"/>
    </location>
</feature>
<dbReference type="PROSITE" id="PS51892">
    <property type="entry name" value="SUBTILASE"/>
    <property type="match status" value="1"/>
</dbReference>
<dbReference type="Gene3D" id="3.40.50.200">
    <property type="entry name" value="Peptidase S8/S53 domain"/>
    <property type="match status" value="1"/>
</dbReference>
<evidence type="ECO:0000313" key="10">
    <source>
        <dbReference type="EMBL" id="NEC89181.1"/>
    </source>
</evidence>
<dbReference type="InterPro" id="IPR036852">
    <property type="entry name" value="Peptidase_S8/S53_dom_sf"/>
</dbReference>
<dbReference type="GO" id="GO:0004252">
    <property type="term" value="F:serine-type endopeptidase activity"/>
    <property type="evidence" value="ECO:0007669"/>
    <property type="project" value="UniProtKB-UniRule"/>
</dbReference>
<organism evidence="10">
    <name type="scientific">Streptomyces sp. SID12501</name>
    <dbReference type="NCBI Taxonomy" id="2706042"/>
    <lineage>
        <taxon>Bacteria</taxon>
        <taxon>Bacillati</taxon>
        <taxon>Actinomycetota</taxon>
        <taxon>Actinomycetes</taxon>
        <taxon>Kitasatosporales</taxon>
        <taxon>Streptomycetaceae</taxon>
        <taxon>Streptomyces</taxon>
    </lineage>
</organism>
<dbReference type="AlphaFoldDB" id="A0A6B3BXN1"/>
<dbReference type="InterPro" id="IPR023827">
    <property type="entry name" value="Peptidase_S8_Asp-AS"/>
</dbReference>
<feature type="active site" description="Charge relay system" evidence="5">
    <location>
        <position position="349"/>
    </location>
</feature>
<evidence type="ECO:0000259" key="8">
    <source>
        <dbReference type="Pfam" id="PF00082"/>
    </source>
</evidence>
<dbReference type="InterPro" id="IPR037045">
    <property type="entry name" value="S8pro/Inhibitor_I9_sf"/>
</dbReference>
<dbReference type="InterPro" id="IPR023828">
    <property type="entry name" value="Peptidase_S8_Ser-AS"/>
</dbReference>
<feature type="signal peptide" evidence="7">
    <location>
        <begin position="1"/>
        <end position="33"/>
    </location>
</feature>
<dbReference type="Gene3D" id="3.30.70.80">
    <property type="entry name" value="Peptidase S8 propeptide/proteinase inhibitor I9"/>
    <property type="match status" value="1"/>
</dbReference>
<dbReference type="PRINTS" id="PR00723">
    <property type="entry name" value="SUBTILISIN"/>
</dbReference>
<dbReference type="SUPFAM" id="SSF52743">
    <property type="entry name" value="Subtilisin-like"/>
    <property type="match status" value="1"/>
</dbReference>
<feature type="active site" description="Charge relay system" evidence="5">
    <location>
        <position position="197"/>
    </location>
</feature>
<feature type="chain" id="PRO_5025647951" evidence="7">
    <location>
        <begin position="34"/>
        <end position="403"/>
    </location>
</feature>
<evidence type="ECO:0000256" key="7">
    <source>
        <dbReference type="SAM" id="SignalP"/>
    </source>
</evidence>
<keyword evidence="3 5" id="KW-0378">Hydrolase</keyword>
<dbReference type="InterPro" id="IPR015500">
    <property type="entry name" value="Peptidase_S8_subtilisin-rel"/>
</dbReference>
<dbReference type="GO" id="GO:0005615">
    <property type="term" value="C:extracellular space"/>
    <property type="evidence" value="ECO:0007669"/>
    <property type="project" value="TreeGrafter"/>
</dbReference>
<comment type="similarity">
    <text evidence="1 5 6">Belongs to the peptidase S8 family.</text>
</comment>
<evidence type="ECO:0000256" key="2">
    <source>
        <dbReference type="ARBA" id="ARBA00022670"/>
    </source>
</evidence>
<evidence type="ECO:0000256" key="3">
    <source>
        <dbReference type="ARBA" id="ARBA00022801"/>
    </source>
</evidence>
<evidence type="ECO:0000256" key="5">
    <source>
        <dbReference type="PROSITE-ProRule" id="PRU01240"/>
    </source>
</evidence>
<evidence type="ECO:0000256" key="6">
    <source>
        <dbReference type="RuleBase" id="RU003355"/>
    </source>
</evidence>
<keyword evidence="2 5" id="KW-0645">Protease</keyword>
<dbReference type="InterPro" id="IPR000209">
    <property type="entry name" value="Peptidase_S8/S53_dom"/>
</dbReference>
<accession>A0A6B3BXN1</accession>
<feature type="domain" description="Inhibitor I9" evidence="9">
    <location>
        <begin position="54"/>
        <end position="123"/>
    </location>
</feature>
<keyword evidence="4 5" id="KW-0720">Serine protease</keyword>
<dbReference type="InterPro" id="IPR050131">
    <property type="entry name" value="Peptidase_S8_subtilisin-like"/>
</dbReference>
<dbReference type="CDD" id="cd04077">
    <property type="entry name" value="Peptidases_S8_PCSK9_ProteinaseK_like"/>
    <property type="match status" value="1"/>
</dbReference>
<dbReference type="Pfam" id="PF05922">
    <property type="entry name" value="Inhibitor_I9"/>
    <property type="match status" value="1"/>
</dbReference>
<sequence length="403" mass="39496">MAQLRSKKIRTAATTVVAAAALVGGFTALPAQAAPAPAEGKVLAAGSPTAVKDSYIVTLKKAAGLKSASSAGKSLIKGYGGTVKKTFSTALNGYTATLSAAEARRLAADPAVATVEQNQTVHVDATQSSAPWGLDRIDQAALPLSGTYTYPDTAGAGVTAYVIDTGVRITHSQISGRATNGYDAVDGDSVAQDGNGHGTHVATTIAGSTYGVAKAAKIVAVRVLDNAGSGTTAGVIAGIDWVTANHTSPSVANMSLGGSASTSLDTAVANSIASGVTYAVAAGNSSANASSYSPARVATAITVGATTSTDARASYSNYGSVLDIFAPGSSITAGWNTSDTATNTISGTSMATPHVAGAAAVYLAGHTSATPAQVATALTGGATTGVVTSPGTGSPNRLLKLVS</sequence>
<dbReference type="PANTHER" id="PTHR43806">
    <property type="entry name" value="PEPTIDASE S8"/>
    <property type="match status" value="1"/>
</dbReference>
<evidence type="ECO:0000259" key="9">
    <source>
        <dbReference type="Pfam" id="PF05922"/>
    </source>
</evidence>
<comment type="caution">
    <text evidence="10">The sequence shown here is derived from an EMBL/GenBank/DDBJ whole genome shotgun (WGS) entry which is preliminary data.</text>
</comment>
<dbReference type="PROSITE" id="PS00136">
    <property type="entry name" value="SUBTILASE_ASP"/>
    <property type="match status" value="1"/>
</dbReference>
<dbReference type="FunFam" id="3.40.50.200:FF:000014">
    <property type="entry name" value="Proteinase K"/>
    <property type="match status" value="1"/>
</dbReference>
<reference evidence="10" key="1">
    <citation type="submission" date="2020-01" db="EMBL/GenBank/DDBJ databases">
        <title>Insect and environment-associated Actinomycetes.</title>
        <authorList>
            <person name="Currrie C."/>
            <person name="Chevrette M."/>
            <person name="Carlson C."/>
            <person name="Stubbendieck R."/>
            <person name="Wendt-Pienkowski E."/>
        </authorList>
    </citation>
    <scope>NUCLEOTIDE SEQUENCE</scope>
    <source>
        <strain evidence="10">SID12501</strain>
    </source>
</reference>
<evidence type="ECO:0000256" key="1">
    <source>
        <dbReference type="ARBA" id="ARBA00011073"/>
    </source>
</evidence>